<accession>A0A5P1EJI2</accession>
<dbReference type="Gene3D" id="3.20.20.140">
    <property type="entry name" value="Metal-dependent hydrolases"/>
    <property type="match status" value="1"/>
</dbReference>
<dbReference type="AlphaFoldDB" id="A0A5P1EJI2"/>
<name>A0A5P1EJI2_ASPOF</name>
<gene>
    <name evidence="3" type="ORF">A4U43_C07F31770</name>
</gene>
<dbReference type="GO" id="GO:0032264">
    <property type="term" value="P:IMP salvage"/>
    <property type="evidence" value="ECO:0007669"/>
    <property type="project" value="InterPro"/>
</dbReference>
<dbReference type="SUPFAM" id="SSF51556">
    <property type="entry name" value="Metallo-dependent hydrolases"/>
    <property type="match status" value="1"/>
</dbReference>
<comment type="similarity">
    <text evidence="1">Belongs to the metallo-dependent hydrolases superfamily. Adenosine and AMP deaminases family.</text>
</comment>
<protein>
    <submittedName>
        <fullName evidence="3">Uncharacterized protein</fullName>
    </submittedName>
</protein>
<reference evidence="4" key="1">
    <citation type="journal article" date="2017" name="Nat. Commun.">
        <title>The asparagus genome sheds light on the origin and evolution of a young Y chromosome.</title>
        <authorList>
            <person name="Harkess A."/>
            <person name="Zhou J."/>
            <person name="Xu C."/>
            <person name="Bowers J.E."/>
            <person name="Van der Hulst R."/>
            <person name="Ayyampalayam S."/>
            <person name="Mercati F."/>
            <person name="Riccardi P."/>
            <person name="McKain M.R."/>
            <person name="Kakrana A."/>
            <person name="Tang H."/>
            <person name="Ray J."/>
            <person name="Groenendijk J."/>
            <person name="Arikit S."/>
            <person name="Mathioni S.M."/>
            <person name="Nakano M."/>
            <person name="Shan H."/>
            <person name="Telgmann-Rauber A."/>
            <person name="Kanno A."/>
            <person name="Yue Z."/>
            <person name="Chen H."/>
            <person name="Li W."/>
            <person name="Chen Y."/>
            <person name="Xu X."/>
            <person name="Zhang Y."/>
            <person name="Luo S."/>
            <person name="Chen H."/>
            <person name="Gao J."/>
            <person name="Mao Z."/>
            <person name="Pires J.C."/>
            <person name="Luo M."/>
            <person name="Kudrna D."/>
            <person name="Wing R.A."/>
            <person name="Meyers B.C."/>
            <person name="Yi K."/>
            <person name="Kong H."/>
            <person name="Lavrijsen P."/>
            <person name="Sunseri F."/>
            <person name="Falavigna A."/>
            <person name="Ye Y."/>
            <person name="Leebens-Mack J.H."/>
            <person name="Chen G."/>
        </authorList>
    </citation>
    <scope>NUCLEOTIDE SEQUENCE [LARGE SCALE GENOMIC DNA]</scope>
    <source>
        <strain evidence="4">cv. DH0086</strain>
    </source>
</reference>
<evidence type="ECO:0000256" key="2">
    <source>
        <dbReference type="SAM" id="Phobius"/>
    </source>
</evidence>
<feature type="transmembrane region" description="Helical" evidence="2">
    <location>
        <begin position="6"/>
        <end position="24"/>
    </location>
</feature>
<evidence type="ECO:0000313" key="4">
    <source>
        <dbReference type="Proteomes" id="UP000243459"/>
    </source>
</evidence>
<dbReference type="GO" id="GO:0003876">
    <property type="term" value="F:AMP deaminase activity"/>
    <property type="evidence" value="ECO:0007669"/>
    <property type="project" value="InterPro"/>
</dbReference>
<dbReference type="GO" id="GO:0046033">
    <property type="term" value="P:AMP metabolic process"/>
    <property type="evidence" value="ECO:0007669"/>
    <property type="project" value="TreeGrafter"/>
</dbReference>
<evidence type="ECO:0000313" key="3">
    <source>
        <dbReference type="EMBL" id="ONK64949.1"/>
    </source>
</evidence>
<evidence type="ECO:0000256" key="1">
    <source>
        <dbReference type="ARBA" id="ARBA00006676"/>
    </source>
</evidence>
<keyword evidence="4" id="KW-1185">Reference proteome</keyword>
<organism evidence="3 4">
    <name type="scientific">Asparagus officinalis</name>
    <name type="common">Garden asparagus</name>
    <dbReference type="NCBI Taxonomy" id="4686"/>
    <lineage>
        <taxon>Eukaryota</taxon>
        <taxon>Viridiplantae</taxon>
        <taxon>Streptophyta</taxon>
        <taxon>Embryophyta</taxon>
        <taxon>Tracheophyta</taxon>
        <taxon>Spermatophyta</taxon>
        <taxon>Magnoliopsida</taxon>
        <taxon>Liliopsida</taxon>
        <taxon>Asparagales</taxon>
        <taxon>Asparagaceae</taxon>
        <taxon>Asparagoideae</taxon>
        <taxon>Asparagus</taxon>
    </lineage>
</organism>
<dbReference type="InterPro" id="IPR032466">
    <property type="entry name" value="Metal_Hydrolase"/>
</dbReference>
<keyword evidence="2" id="KW-0812">Transmembrane</keyword>
<dbReference type="EMBL" id="CM007387">
    <property type="protein sequence ID" value="ONK64949.1"/>
    <property type="molecule type" value="Genomic_DNA"/>
</dbReference>
<sequence>MLLVVYTVAMFLSFSFGLAMLVLSTLRWNGVVPSPLVARGLMFVSLGFLYIAVAVATVMELDDDIDHLDVLAHNIVHGIELRMSHVLQYLYYLAQFWKVSACDICEIAMNSVYQSGFSHALKTGCLEDIECDVQAPEFLCGLQDVEGQLLCDLRSL</sequence>
<dbReference type="InterPro" id="IPR006329">
    <property type="entry name" value="AMPD"/>
</dbReference>
<dbReference type="PANTHER" id="PTHR11359:SF0">
    <property type="entry name" value="AMP DEAMINASE"/>
    <property type="match status" value="1"/>
</dbReference>
<dbReference type="PANTHER" id="PTHR11359">
    <property type="entry name" value="AMP DEAMINASE"/>
    <property type="match status" value="1"/>
</dbReference>
<proteinExistence type="inferred from homology"/>
<dbReference type="Proteomes" id="UP000243459">
    <property type="component" value="Chromosome 7"/>
</dbReference>
<keyword evidence="2" id="KW-1133">Transmembrane helix</keyword>
<dbReference type="Gramene" id="ONK64949">
    <property type="protein sequence ID" value="ONK64949"/>
    <property type="gene ID" value="A4U43_C07F31770"/>
</dbReference>
<feature type="transmembrane region" description="Helical" evidence="2">
    <location>
        <begin position="36"/>
        <end position="59"/>
    </location>
</feature>
<dbReference type="GO" id="GO:0005829">
    <property type="term" value="C:cytosol"/>
    <property type="evidence" value="ECO:0007669"/>
    <property type="project" value="TreeGrafter"/>
</dbReference>
<keyword evidence="2" id="KW-0472">Membrane</keyword>
<dbReference type="Pfam" id="PF19326">
    <property type="entry name" value="AMP_deaminase"/>
    <property type="match status" value="1"/>
</dbReference>